<dbReference type="Proteomes" id="UP000028931">
    <property type="component" value="Chromosome"/>
</dbReference>
<keyword evidence="1" id="KW-0560">Oxidoreductase</keyword>
<evidence type="ECO:0000313" key="1">
    <source>
        <dbReference type="EMBL" id="AIL63609.1"/>
    </source>
</evidence>
<accession>A0A077FHS6</accession>
<reference evidence="1 2" key="1">
    <citation type="submission" date="2014-07" db="EMBL/GenBank/DDBJ databases">
        <authorList>
            <person name="Lee K."/>
            <person name="Lim J.Y."/>
            <person name="Hwang I."/>
        </authorList>
    </citation>
    <scope>NUCLEOTIDE SEQUENCE [LARGE SCALE GENOMIC DNA]</scope>
    <source>
        <strain evidence="1 2">KL28</strain>
    </source>
</reference>
<protein>
    <submittedName>
        <fullName evidence="1">Monooxygenase</fullName>
    </submittedName>
</protein>
<gene>
    <name evidence="1" type="ORF">PSAKL28_44680</name>
</gene>
<dbReference type="EMBL" id="CP009048">
    <property type="protein sequence ID" value="AIL63609.1"/>
    <property type="molecule type" value="Genomic_DNA"/>
</dbReference>
<dbReference type="HOGENOM" id="CLU_2772711_0_0_6"/>
<dbReference type="eggNOG" id="COG0492">
    <property type="taxonomic scope" value="Bacteria"/>
</dbReference>
<keyword evidence="1" id="KW-0503">Monooxygenase</keyword>
<evidence type="ECO:0000313" key="2">
    <source>
        <dbReference type="Proteomes" id="UP000028931"/>
    </source>
</evidence>
<name>A0A077FHS6_9PSED</name>
<proteinExistence type="predicted"/>
<dbReference type="KEGG" id="palk:PSAKL28_44680"/>
<dbReference type="AlphaFoldDB" id="A0A077FHS6"/>
<organism evidence="1 2">
    <name type="scientific">Pseudomonas alkylphenolica</name>
    <dbReference type="NCBI Taxonomy" id="237609"/>
    <lineage>
        <taxon>Bacteria</taxon>
        <taxon>Pseudomonadati</taxon>
        <taxon>Pseudomonadota</taxon>
        <taxon>Gammaproteobacteria</taxon>
        <taxon>Pseudomonadales</taxon>
        <taxon>Pseudomonadaceae</taxon>
        <taxon>Pseudomonas</taxon>
    </lineage>
</organism>
<dbReference type="GO" id="GO:0004497">
    <property type="term" value="F:monooxygenase activity"/>
    <property type="evidence" value="ECO:0007669"/>
    <property type="project" value="UniProtKB-KW"/>
</dbReference>
<sequence length="69" mass="7493">MRSNGQPLPDADEIIVATGLRPNLQPLSELRLAIDQTTQSPAQLAQLIDPNEYSCGTVRPHGLDELGTR</sequence>